<evidence type="ECO:0000313" key="3">
    <source>
        <dbReference type="Proteomes" id="UP000190857"/>
    </source>
</evidence>
<proteinExistence type="predicted"/>
<protein>
    <submittedName>
        <fullName evidence="2">ABC-2 type transport system permease protein</fullName>
    </submittedName>
</protein>
<feature type="transmembrane region" description="Helical" evidence="1">
    <location>
        <begin position="265"/>
        <end position="286"/>
    </location>
</feature>
<dbReference type="OrthoDB" id="3297477at2"/>
<feature type="transmembrane region" description="Helical" evidence="1">
    <location>
        <begin position="43"/>
        <end position="64"/>
    </location>
</feature>
<name>A0A1T5KWP8_9MICO</name>
<sequence length="291" mass="29294">MSTTSAPSRSHAGAPAPAQRGKLTFGGLLVSEWIKLTTVRSTVWSLAILVLISVGLGLLIATFLEAGDAGAAGGPGGPGSPADAAAAAATDWALTSATAGMSMASLVAAILGALNITSEYSTGMIRSSLAAVPKRLPVLFAKAVVLALVTFGVGLITLFGTYLIVTPILEGKGFEAHLDDPQTVIALIGGAAYLAIVAVFSLGLGTIIRSGAGAIAAAVGVLLILPPLFLLVPLEWLHDLAPYLLSSAGGQMHTIPTGSTDVEGWVAVIVSVAWAVVSLVVAAVLLKRRDA</sequence>
<dbReference type="GO" id="GO:0140359">
    <property type="term" value="F:ABC-type transporter activity"/>
    <property type="evidence" value="ECO:0007669"/>
    <property type="project" value="InterPro"/>
</dbReference>
<feature type="transmembrane region" description="Helical" evidence="1">
    <location>
        <begin position="212"/>
        <end position="234"/>
    </location>
</feature>
<feature type="transmembrane region" description="Helical" evidence="1">
    <location>
        <begin position="139"/>
        <end position="164"/>
    </location>
</feature>
<dbReference type="GO" id="GO:0005886">
    <property type="term" value="C:plasma membrane"/>
    <property type="evidence" value="ECO:0007669"/>
    <property type="project" value="UniProtKB-SubCell"/>
</dbReference>
<dbReference type="PANTHER" id="PTHR37305:SF1">
    <property type="entry name" value="MEMBRANE PROTEIN"/>
    <property type="match status" value="1"/>
</dbReference>
<dbReference type="STRING" id="123320.SAMN06309945_2610"/>
<keyword evidence="1" id="KW-1133">Transmembrane helix</keyword>
<evidence type="ECO:0000313" key="2">
    <source>
        <dbReference type="EMBL" id="SKC68242.1"/>
    </source>
</evidence>
<dbReference type="AlphaFoldDB" id="A0A1T5KWP8"/>
<dbReference type="Proteomes" id="UP000190857">
    <property type="component" value="Unassembled WGS sequence"/>
</dbReference>
<evidence type="ECO:0000256" key="1">
    <source>
        <dbReference type="SAM" id="Phobius"/>
    </source>
</evidence>
<dbReference type="EMBL" id="FUZP01000003">
    <property type="protein sequence ID" value="SKC68242.1"/>
    <property type="molecule type" value="Genomic_DNA"/>
</dbReference>
<dbReference type="PANTHER" id="PTHR37305">
    <property type="entry name" value="INTEGRAL MEMBRANE PROTEIN-RELATED"/>
    <property type="match status" value="1"/>
</dbReference>
<dbReference type="RefSeq" id="WP_079728640.1">
    <property type="nucleotide sequence ID" value="NZ_FUZP01000003.1"/>
</dbReference>
<keyword evidence="1" id="KW-0812">Transmembrane</keyword>
<reference evidence="2 3" key="1">
    <citation type="submission" date="2017-02" db="EMBL/GenBank/DDBJ databases">
        <authorList>
            <person name="Peterson S.W."/>
        </authorList>
    </citation>
    <scope>NUCLEOTIDE SEQUENCE [LARGE SCALE GENOMIC DNA]</scope>
    <source>
        <strain evidence="2 3">VKM Ac-2059</strain>
    </source>
</reference>
<organism evidence="2 3">
    <name type="scientific">Okibacterium fritillariae</name>
    <dbReference type="NCBI Taxonomy" id="123320"/>
    <lineage>
        <taxon>Bacteria</taxon>
        <taxon>Bacillati</taxon>
        <taxon>Actinomycetota</taxon>
        <taxon>Actinomycetes</taxon>
        <taxon>Micrococcales</taxon>
        <taxon>Microbacteriaceae</taxon>
        <taxon>Okibacterium</taxon>
    </lineage>
</organism>
<accession>A0A1T5KWP8</accession>
<feature type="transmembrane region" description="Helical" evidence="1">
    <location>
        <begin position="99"/>
        <end position="118"/>
    </location>
</feature>
<keyword evidence="3" id="KW-1185">Reference proteome</keyword>
<gene>
    <name evidence="2" type="ORF">SAMN06309945_2610</name>
</gene>
<feature type="transmembrane region" description="Helical" evidence="1">
    <location>
        <begin position="184"/>
        <end position="205"/>
    </location>
</feature>
<keyword evidence="1" id="KW-0472">Membrane</keyword>